<feature type="non-terminal residue" evidence="2">
    <location>
        <position position="1"/>
    </location>
</feature>
<name>A0A2R6RPW8_9APHY</name>
<organism evidence="2 3">
    <name type="scientific">Hermanssonia centrifuga</name>
    <dbReference type="NCBI Taxonomy" id="98765"/>
    <lineage>
        <taxon>Eukaryota</taxon>
        <taxon>Fungi</taxon>
        <taxon>Dikarya</taxon>
        <taxon>Basidiomycota</taxon>
        <taxon>Agaricomycotina</taxon>
        <taxon>Agaricomycetes</taxon>
        <taxon>Polyporales</taxon>
        <taxon>Meruliaceae</taxon>
        <taxon>Hermanssonia</taxon>
    </lineage>
</organism>
<accession>A0A2R6RPW8</accession>
<evidence type="ECO:0000313" key="2">
    <source>
        <dbReference type="EMBL" id="PSS32072.1"/>
    </source>
</evidence>
<evidence type="ECO:0000313" key="3">
    <source>
        <dbReference type="Proteomes" id="UP000186601"/>
    </source>
</evidence>
<feature type="region of interest" description="Disordered" evidence="1">
    <location>
        <begin position="1"/>
        <end position="42"/>
    </location>
</feature>
<dbReference type="AlphaFoldDB" id="A0A2R6RPW8"/>
<feature type="compositionally biased region" description="Basic and acidic residues" evidence="1">
    <location>
        <begin position="1"/>
        <end position="17"/>
    </location>
</feature>
<protein>
    <submittedName>
        <fullName evidence="2">Uncharacterized protein</fullName>
    </submittedName>
</protein>
<feature type="compositionally biased region" description="Basic and acidic residues" evidence="1">
    <location>
        <begin position="25"/>
        <end position="35"/>
    </location>
</feature>
<evidence type="ECO:0000256" key="1">
    <source>
        <dbReference type="SAM" id="MobiDB-lite"/>
    </source>
</evidence>
<comment type="caution">
    <text evidence="2">The sequence shown here is derived from an EMBL/GenBank/DDBJ whole genome shotgun (WGS) entry which is preliminary data.</text>
</comment>
<sequence>IRGDRIDIPDIPHVERNPDEDEPEGNDKNVDKDTESIGQIDSESMRTITGTGLFAYSSQPSG</sequence>
<dbReference type="EMBL" id="MLYV02000201">
    <property type="protein sequence ID" value="PSS32072.1"/>
    <property type="molecule type" value="Genomic_DNA"/>
</dbReference>
<reference evidence="2 3" key="1">
    <citation type="submission" date="2018-02" db="EMBL/GenBank/DDBJ databases">
        <title>Genome sequence of the basidiomycete white-rot fungus Phlebia centrifuga.</title>
        <authorList>
            <person name="Granchi Z."/>
            <person name="Peng M."/>
            <person name="de Vries R.P."/>
            <person name="Hilden K."/>
            <person name="Makela M.R."/>
            <person name="Grigoriev I."/>
            <person name="Riley R."/>
        </authorList>
    </citation>
    <scope>NUCLEOTIDE SEQUENCE [LARGE SCALE GENOMIC DNA]</scope>
    <source>
        <strain evidence="2 3">FBCC195</strain>
    </source>
</reference>
<proteinExistence type="predicted"/>
<keyword evidence="3" id="KW-1185">Reference proteome</keyword>
<gene>
    <name evidence="2" type="ORF">PHLCEN_2v2179</name>
</gene>
<dbReference type="Proteomes" id="UP000186601">
    <property type="component" value="Unassembled WGS sequence"/>
</dbReference>